<evidence type="ECO:0000313" key="1">
    <source>
        <dbReference type="EMBL" id="JAP48596.1"/>
    </source>
</evidence>
<name>A0A0X3PMW1_SCHSO</name>
<accession>A0A0X3PMW1</accession>
<dbReference type="EMBL" id="GEEE01014629">
    <property type="protein sequence ID" value="JAP48596.1"/>
    <property type="molecule type" value="Transcribed_RNA"/>
</dbReference>
<feature type="non-terminal residue" evidence="1">
    <location>
        <position position="1"/>
    </location>
</feature>
<protein>
    <submittedName>
        <fullName evidence="1">Uncharacterized protein</fullName>
    </submittedName>
</protein>
<sequence>SRLLVNGVRIEIFRWPSNYSVNYWRIGADLSPAFAPPCKMFHKLFFYFILLTYAKANGIKIYPRSQQLAPVLMKPFTSNRDIKIVRVMVPPHTLAFNVEISVKKADECDNLGIEINLQPKSLPIVKPFQVPLPPHTYASLESTNFVVALEPRGANTSKSLSGIHKLDFPVYARESGEWFISMYVSGTFNTDSSCRLWLFPKAIFEVLELDGHLSPTNLASSSADVEFLELNGLDQMNNKTRYLALNSLSLYSSSEKIYSFPSPPDATSLDFVLLRCFASLNEEGKSVQGVDGHDRVHRLPSHHAAHNANSGGWRELSPANCPITIQLSTAGLPLSLLTSSSSISATQSTSKLPQDKVQPLYENDAVVDLTTEPFLKRKLVGSTRVGRSASDLPGGKPALKYAHGSVPSVVLKLGDLRAHDNVPNYLYLKNHQPTGKLLISYRWISRSDCPSVRGYNFFSAAE</sequence>
<dbReference type="AlphaFoldDB" id="A0A0X3PMW1"/>
<reference evidence="1" key="1">
    <citation type="submission" date="2016-01" db="EMBL/GenBank/DDBJ databases">
        <title>Reference transcriptome for the parasite Schistocephalus solidus: insights into the molecular evolution of parasitism.</title>
        <authorList>
            <person name="Hebert F.O."/>
            <person name="Grambauer S."/>
            <person name="Barber I."/>
            <person name="Landry C.R."/>
            <person name="Aubin-Horth N."/>
        </authorList>
    </citation>
    <scope>NUCLEOTIDE SEQUENCE</scope>
</reference>
<proteinExistence type="predicted"/>
<gene>
    <name evidence="1" type="ORF">TR151220</name>
</gene>
<organism evidence="1">
    <name type="scientific">Schistocephalus solidus</name>
    <name type="common">Tapeworm</name>
    <dbReference type="NCBI Taxonomy" id="70667"/>
    <lineage>
        <taxon>Eukaryota</taxon>
        <taxon>Metazoa</taxon>
        <taxon>Spiralia</taxon>
        <taxon>Lophotrochozoa</taxon>
        <taxon>Platyhelminthes</taxon>
        <taxon>Cestoda</taxon>
        <taxon>Eucestoda</taxon>
        <taxon>Diphyllobothriidea</taxon>
        <taxon>Diphyllobothriidae</taxon>
        <taxon>Schistocephalus</taxon>
    </lineage>
</organism>